<organism evidence="6 7">
    <name type="scientific">Pristionchus mayeri</name>
    <dbReference type="NCBI Taxonomy" id="1317129"/>
    <lineage>
        <taxon>Eukaryota</taxon>
        <taxon>Metazoa</taxon>
        <taxon>Ecdysozoa</taxon>
        <taxon>Nematoda</taxon>
        <taxon>Chromadorea</taxon>
        <taxon>Rhabditida</taxon>
        <taxon>Rhabditina</taxon>
        <taxon>Diplogasteromorpha</taxon>
        <taxon>Diplogasteroidea</taxon>
        <taxon>Neodiplogasteridae</taxon>
        <taxon>Pristionchus</taxon>
    </lineage>
</organism>
<keyword evidence="7" id="KW-1185">Reference proteome</keyword>
<dbReference type="InterPro" id="IPR017157">
    <property type="entry name" value="Arylacetamide_deacetylase"/>
</dbReference>
<evidence type="ECO:0000256" key="1">
    <source>
        <dbReference type="ARBA" id="ARBA00010515"/>
    </source>
</evidence>
<dbReference type="PANTHER" id="PTHR48081:SF8">
    <property type="entry name" value="ALPHA_BETA HYDROLASE FOLD-3 DOMAIN-CONTAINING PROTEIN-RELATED"/>
    <property type="match status" value="1"/>
</dbReference>
<dbReference type="PANTHER" id="PTHR48081">
    <property type="entry name" value="AB HYDROLASE SUPERFAMILY PROTEIN C4A8.06C"/>
    <property type="match status" value="1"/>
</dbReference>
<dbReference type="InterPro" id="IPR050300">
    <property type="entry name" value="GDXG_lipolytic_enzyme"/>
</dbReference>
<keyword evidence="4" id="KW-1133">Transmembrane helix</keyword>
<dbReference type="InterPro" id="IPR029058">
    <property type="entry name" value="AB_hydrolase_fold"/>
</dbReference>
<dbReference type="Gene3D" id="3.40.50.1820">
    <property type="entry name" value="alpha/beta hydrolase"/>
    <property type="match status" value="1"/>
</dbReference>
<gene>
    <name evidence="6" type="ORF">PMAYCL1PPCAC_16171</name>
</gene>
<dbReference type="PIRSF" id="PIRSF037251">
    <property type="entry name" value="Arylacetamide_deacetylase"/>
    <property type="match status" value="1"/>
</dbReference>
<keyword evidence="2" id="KW-0378">Hydrolase</keyword>
<feature type="transmembrane region" description="Helical" evidence="4">
    <location>
        <begin position="34"/>
        <end position="59"/>
    </location>
</feature>
<protein>
    <recommendedName>
        <fullName evidence="5">Alpha/beta hydrolase fold-3 domain-containing protein</fullName>
    </recommendedName>
</protein>
<evidence type="ECO:0000313" key="6">
    <source>
        <dbReference type="EMBL" id="GMR45976.1"/>
    </source>
</evidence>
<keyword evidence="4" id="KW-0472">Membrane</keyword>
<evidence type="ECO:0000313" key="7">
    <source>
        <dbReference type="Proteomes" id="UP001328107"/>
    </source>
</evidence>
<evidence type="ECO:0000259" key="5">
    <source>
        <dbReference type="Pfam" id="PF07859"/>
    </source>
</evidence>
<feature type="domain" description="Alpha/beta hydrolase fold-3" evidence="5">
    <location>
        <begin position="154"/>
        <end position="314"/>
    </location>
</feature>
<accession>A0AAN5HZI5</accession>
<dbReference type="Pfam" id="PF07859">
    <property type="entry name" value="Abhydrolase_3"/>
    <property type="match status" value="2"/>
</dbReference>
<feature type="active site" evidence="3">
    <location>
        <position position="395"/>
    </location>
</feature>
<sequence length="457" mass="51435">VAHQVMPIDRSINTTKYEKIVDKERSVAGKAKRAAIGCLLAYLAIAACILSMMLAAAIYRPLPSELGVTWKDRLRGRIFEPFTRLVYYYPSRLCPNALCMLHWTRLSIKSLTRLIGPWFDCHPDLLMETSEWDGVKALVYHPRKQSMAESDGAIVFFHGGGFAIGDIKMYESLTTAMAKQMSTRLFVSVEYRRVPETVFPGGLEDCEKILDFVIANGPEMYGIDPNKIVIMGDSAGGNIAAAITQRRKRRGAKPSILGQVLIYPFLQMSDLQSPSYHLWQREMEGISFVDPLSVGFYSLWYAGVDVNAHPEYAKAATQNRHASKEVRTMTAKYMNYSLLPAEFRDDLKSSGEMPEPIKELSEHLTPFLTNPDFAPLMQPDLSHLPPALVITTQFDVLRDEGTLYAQRLNASGVPTQWTHYAHGFHGMLNLHNKLQIARDVIANITEWTMKLLRVSTA</sequence>
<feature type="non-terminal residue" evidence="6">
    <location>
        <position position="1"/>
    </location>
</feature>
<evidence type="ECO:0000256" key="2">
    <source>
        <dbReference type="ARBA" id="ARBA00022801"/>
    </source>
</evidence>
<dbReference type="InterPro" id="IPR013094">
    <property type="entry name" value="AB_hydrolase_3"/>
</dbReference>
<reference evidence="7" key="1">
    <citation type="submission" date="2022-10" db="EMBL/GenBank/DDBJ databases">
        <title>Genome assembly of Pristionchus species.</title>
        <authorList>
            <person name="Yoshida K."/>
            <person name="Sommer R.J."/>
        </authorList>
    </citation>
    <scope>NUCLEOTIDE SEQUENCE [LARGE SCALE GENOMIC DNA]</scope>
    <source>
        <strain evidence="7">RS5460</strain>
    </source>
</reference>
<feature type="active site" evidence="3">
    <location>
        <position position="234"/>
    </location>
</feature>
<dbReference type="GO" id="GO:0052689">
    <property type="term" value="F:carboxylic ester hydrolase activity"/>
    <property type="evidence" value="ECO:0007669"/>
    <property type="project" value="InterPro"/>
</dbReference>
<dbReference type="SUPFAM" id="SSF53474">
    <property type="entry name" value="alpha/beta-Hydrolases"/>
    <property type="match status" value="1"/>
</dbReference>
<keyword evidence="4" id="KW-0812">Transmembrane</keyword>
<feature type="domain" description="Alpha/beta hydrolase fold-3" evidence="5">
    <location>
        <begin position="369"/>
        <end position="428"/>
    </location>
</feature>
<dbReference type="EMBL" id="BTRK01000004">
    <property type="protein sequence ID" value="GMR45976.1"/>
    <property type="molecule type" value="Genomic_DNA"/>
</dbReference>
<dbReference type="GO" id="GO:0016020">
    <property type="term" value="C:membrane"/>
    <property type="evidence" value="ECO:0007669"/>
    <property type="project" value="InterPro"/>
</dbReference>
<evidence type="ECO:0000256" key="4">
    <source>
        <dbReference type="SAM" id="Phobius"/>
    </source>
</evidence>
<dbReference type="Proteomes" id="UP001328107">
    <property type="component" value="Unassembled WGS sequence"/>
</dbReference>
<comment type="similarity">
    <text evidence="1">Belongs to the 'GDXG' lipolytic enzyme family.</text>
</comment>
<dbReference type="AlphaFoldDB" id="A0AAN5HZI5"/>
<name>A0AAN5HZI5_9BILA</name>
<proteinExistence type="inferred from homology"/>
<evidence type="ECO:0000256" key="3">
    <source>
        <dbReference type="PIRSR" id="PIRSR037251-1"/>
    </source>
</evidence>
<comment type="caution">
    <text evidence="6">The sequence shown here is derived from an EMBL/GenBank/DDBJ whole genome shotgun (WGS) entry which is preliminary data.</text>
</comment>
<feature type="active site" evidence="3">
    <location>
        <position position="425"/>
    </location>
</feature>